<dbReference type="AlphaFoldDB" id="A0A8H5MFC4"/>
<dbReference type="Proteomes" id="UP000518752">
    <property type="component" value="Unassembled WGS sequence"/>
</dbReference>
<organism evidence="1 2">
    <name type="scientific">Collybiopsis confluens</name>
    <dbReference type="NCBI Taxonomy" id="2823264"/>
    <lineage>
        <taxon>Eukaryota</taxon>
        <taxon>Fungi</taxon>
        <taxon>Dikarya</taxon>
        <taxon>Basidiomycota</taxon>
        <taxon>Agaricomycotina</taxon>
        <taxon>Agaricomycetes</taxon>
        <taxon>Agaricomycetidae</taxon>
        <taxon>Agaricales</taxon>
        <taxon>Marasmiineae</taxon>
        <taxon>Omphalotaceae</taxon>
        <taxon>Collybiopsis</taxon>
    </lineage>
</organism>
<dbReference type="EMBL" id="JAACJN010000006">
    <property type="protein sequence ID" value="KAF5392390.1"/>
    <property type="molecule type" value="Genomic_DNA"/>
</dbReference>
<comment type="caution">
    <text evidence="1">The sequence shown here is derived from an EMBL/GenBank/DDBJ whole genome shotgun (WGS) entry which is preliminary data.</text>
</comment>
<evidence type="ECO:0000313" key="2">
    <source>
        <dbReference type="Proteomes" id="UP000518752"/>
    </source>
</evidence>
<sequence>MSLTASGLCALSADVTGGYRRATPPGARFDFNVGSIIAARVFLHLVVVETLTKQARSAFDRGVNTAKELFAAEYQWAVFPASVNLLSRMRNNAGGGLFSHHSGRTGSFPSSVAVQFLNKSRKLPGAIYLSENTANSKWSTCESLLVRERPADFSIEYKR</sequence>
<reference evidence="1 2" key="1">
    <citation type="journal article" date="2020" name="ISME J.">
        <title>Uncovering the hidden diversity of litter-decomposition mechanisms in mushroom-forming fungi.</title>
        <authorList>
            <person name="Floudas D."/>
            <person name="Bentzer J."/>
            <person name="Ahren D."/>
            <person name="Johansson T."/>
            <person name="Persson P."/>
            <person name="Tunlid A."/>
        </authorList>
    </citation>
    <scope>NUCLEOTIDE SEQUENCE [LARGE SCALE GENOMIC DNA]</scope>
    <source>
        <strain evidence="1 2">CBS 406.79</strain>
    </source>
</reference>
<name>A0A8H5MFC4_9AGAR</name>
<accession>A0A8H5MFC4</accession>
<gene>
    <name evidence="1" type="ORF">D9757_001564</name>
</gene>
<protein>
    <submittedName>
        <fullName evidence="1">Uncharacterized protein</fullName>
    </submittedName>
</protein>
<proteinExistence type="predicted"/>
<keyword evidence="2" id="KW-1185">Reference proteome</keyword>
<evidence type="ECO:0000313" key="1">
    <source>
        <dbReference type="EMBL" id="KAF5392390.1"/>
    </source>
</evidence>